<gene>
    <name evidence="3" type="ORF">GCM10009747_22540</name>
</gene>
<dbReference type="SUPFAM" id="SSF56524">
    <property type="entry name" value="Oxidoreductase molybdopterin-binding domain"/>
    <property type="match status" value="1"/>
</dbReference>
<accession>A0ABN2KQA6</accession>
<keyword evidence="1" id="KW-0812">Transmembrane</keyword>
<dbReference type="Gene3D" id="3.90.420.10">
    <property type="entry name" value="Oxidoreductase, molybdopterin-binding domain"/>
    <property type="match status" value="1"/>
</dbReference>
<dbReference type="Pfam" id="PF00174">
    <property type="entry name" value="Oxidored_molyb"/>
    <property type="match status" value="1"/>
</dbReference>
<feature type="transmembrane region" description="Helical" evidence="1">
    <location>
        <begin position="20"/>
        <end position="43"/>
    </location>
</feature>
<keyword evidence="4" id="KW-1185">Reference proteome</keyword>
<dbReference type="PANTHER" id="PTHR19372:SF7">
    <property type="entry name" value="SULFITE OXIDASE, MITOCHONDRIAL"/>
    <property type="match status" value="1"/>
</dbReference>
<feature type="transmembrane region" description="Helical" evidence="1">
    <location>
        <begin position="131"/>
        <end position="150"/>
    </location>
</feature>
<protein>
    <submittedName>
        <fullName evidence="3">Molybdopterin-dependent oxidoreductase</fullName>
    </submittedName>
</protein>
<evidence type="ECO:0000313" key="3">
    <source>
        <dbReference type="EMBL" id="GAA1762610.1"/>
    </source>
</evidence>
<evidence type="ECO:0000313" key="4">
    <source>
        <dbReference type="Proteomes" id="UP001500506"/>
    </source>
</evidence>
<dbReference type="EMBL" id="BAAANH010000004">
    <property type="protein sequence ID" value="GAA1762610.1"/>
    <property type="molecule type" value="Genomic_DNA"/>
</dbReference>
<organism evidence="3 4">
    <name type="scientific">Agromyces humatus</name>
    <dbReference type="NCBI Taxonomy" id="279573"/>
    <lineage>
        <taxon>Bacteria</taxon>
        <taxon>Bacillati</taxon>
        <taxon>Actinomycetota</taxon>
        <taxon>Actinomycetes</taxon>
        <taxon>Micrococcales</taxon>
        <taxon>Microbacteriaceae</taxon>
        <taxon>Agromyces</taxon>
    </lineage>
</organism>
<feature type="transmembrane region" description="Helical" evidence="1">
    <location>
        <begin position="79"/>
        <end position="98"/>
    </location>
</feature>
<dbReference type="Gene3D" id="2.60.40.650">
    <property type="match status" value="1"/>
</dbReference>
<evidence type="ECO:0000256" key="1">
    <source>
        <dbReference type="SAM" id="Phobius"/>
    </source>
</evidence>
<feature type="domain" description="Oxidoreductase molybdopterin-binding" evidence="2">
    <location>
        <begin position="265"/>
        <end position="416"/>
    </location>
</feature>
<dbReference type="PANTHER" id="PTHR19372">
    <property type="entry name" value="SULFITE REDUCTASE"/>
    <property type="match status" value="1"/>
</dbReference>
<keyword evidence="1" id="KW-1133">Transmembrane helix</keyword>
<dbReference type="InterPro" id="IPR000572">
    <property type="entry name" value="OxRdtase_Mopterin-bd_dom"/>
</dbReference>
<keyword evidence="1" id="KW-0472">Membrane</keyword>
<dbReference type="Proteomes" id="UP001500506">
    <property type="component" value="Unassembled WGS sequence"/>
</dbReference>
<feature type="transmembrane region" description="Helical" evidence="1">
    <location>
        <begin position="105"/>
        <end position="125"/>
    </location>
</feature>
<feature type="transmembrane region" description="Helical" evidence="1">
    <location>
        <begin position="190"/>
        <end position="209"/>
    </location>
</feature>
<dbReference type="SUPFAM" id="SSF81296">
    <property type="entry name" value="E set domains"/>
    <property type="match status" value="1"/>
</dbReference>
<evidence type="ECO:0000259" key="2">
    <source>
        <dbReference type="Pfam" id="PF00174"/>
    </source>
</evidence>
<sequence length="540" mass="57302">MSRDIETNAKRRGRARLAWAALAGLVSAGVFLAAAELVALFVARDGGPILAVGSFVIDIVPRWAKEFAIATFGDNDKPVLLITLAVAVAVAAAVIGVLQYLRPPLGVIALGVAGALSTAAIVTRAGATSLAWAPPVVGTIAGVVVLVLLVRRLHRWRDAAIRDVEGRGSDVVGVGDPRPAAVLEGVDRRAFFRLAGISAASALVVGLGARVVNAATSSIAAVRKALRLPAPSSRVVVPTGAELDIPGISPLFTSNRDFYRVDTALTVPSVDPSAWRLMVDGMVDRRIELTFDDLVGMGLDEFAITLTCVSNEVGGDLLGTARWLGVPVREVLRRASPQAGADMVLSRSIDGFTASTPLEALTDDGLDAILAVGMNGEPLPLEHGFPVRMVVPGLYGYVSATKWLTELKVTTFAADEAYWTPRGYSAKAPIKLSSRIDTPRIDKALSPGPTIIAGVAWAQPVGIERVEVQIDDGPWEDAVLSTPINRDTWVQWYLEWEATAGTHYVAVRATDRNGMLQIEERTPIAPDGSTGWQRTLLRVS</sequence>
<dbReference type="InterPro" id="IPR014756">
    <property type="entry name" value="Ig_E-set"/>
</dbReference>
<dbReference type="InterPro" id="IPR036374">
    <property type="entry name" value="OxRdtase_Mopterin-bd_sf"/>
</dbReference>
<reference evidence="3 4" key="1">
    <citation type="journal article" date="2019" name="Int. J. Syst. Evol. Microbiol.">
        <title>The Global Catalogue of Microorganisms (GCM) 10K type strain sequencing project: providing services to taxonomists for standard genome sequencing and annotation.</title>
        <authorList>
            <consortium name="The Broad Institute Genomics Platform"/>
            <consortium name="The Broad Institute Genome Sequencing Center for Infectious Disease"/>
            <person name="Wu L."/>
            <person name="Ma J."/>
        </authorList>
    </citation>
    <scope>NUCLEOTIDE SEQUENCE [LARGE SCALE GENOMIC DNA]</scope>
    <source>
        <strain evidence="3 4">JCM 14319</strain>
    </source>
</reference>
<comment type="caution">
    <text evidence="3">The sequence shown here is derived from an EMBL/GenBank/DDBJ whole genome shotgun (WGS) entry which is preliminary data.</text>
</comment>
<proteinExistence type="predicted"/>
<dbReference type="RefSeq" id="WP_232497558.1">
    <property type="nucleotide sequence ID" value="NZ_BAAANH010000004.1"/>
</dbReference>
<name>A0ABN2KQA6_9MICO</name>